<sequence>MPTYGLKDLHYAVIESEDDSSTTYTEPKKIAPAINVTISRSVNRANLRGDNQVLFSESAKGPATVSINTTDLPKEVEAELLGKEVADNGVLLEGDEDKAPYVAIGFKADDARGGHKFVWVYRIKFGVGESTFETKQETPTFQTPTIEGESIARLDNGKREAVLWDGDENVTDETIFDEWFNEVIDESWAPAA</sequence>
<organism evidence="1 2">
    <name type="scientific">Alkalibacillus salilacus</name>
    <dbReference type="NCBI Taxonomy" id="284582"/>
    <lineage>
        <taxon>Bacteria</taxon>
        <taxon>Bacillati</taxon>
        <taxon>Bacillota</taxon>
        <taxon>Bacilli</taxon>
        <taxon>Bacillales</taxon>
        <taxon>Bacillaceae</taxon>
        <taxon>Alkalibacillus</taxon>
    </lineage>
</organism>
<dbReference type="EMBL" id="JAUSTQ010000003">
    <property type="protein sequence ID" value="MDQ0158960.1"/>
    <property type="molecule type" value="Genomic_DNA"/>
</dbReference>
<dbReference type="InterPro" id="IPR006724">
    <property type="entry name" value="Phage_TTP"/>
</dbReference>
<gene>
    <name evidence="1" type="ORF">J2S77_000924</name>
</gene>
<comment type="caution">
    <text evidence="1">The sequence shown here is derived from an EMBL/GenBank/DDBJ whole genome shotgun (WGS) entry which is preliminary data.</text>
</comment>
<name>A0ABT9VDL5_9BACI</name>
<evidence type="ECO:0000313" key="2">
    <source>
        <dbReference type="Proteomes" id="UP001224359"/>
    </source>
</evidence>
<evidence type="ECO:0000313" key="1">
    <source>
        <dbReference type="EMBL" id="MDQ0158960.1"/>
    </source>
</evidence>
<protein>
    <submittedName>
        <fullName evidence="1">Phi13 family phage major tail protein</fullName>
    </submittedName>
</protein>
<reference evidence="1 2" key="1">
    <citation type="submission" date="2023-07" db="EMBL/GenBank/DDBJ databases">
        <title>Genomic Encyclopedia of Type Strains, Phase IV (KMG-IV): sequencing the most valuable type-strain genomes for metagenomic binning, comparative biology and taxonomic classification.</title>
        <authorList>
            <person name="Goeker M."/>
        </authorList>
    </citation>
    <scope>NUCLEOTIDE SEQUENCE [LARGE SCALE GENOMIC DNA]</scope>
    <source>
        <strain evidence="1 2">DSM 16460</strain>
    </source>
</reference>
<dbReference type="InterPro" id="IPR006490">
    <property type="entry name" value="Maj_tail_phi13"/>
</dbReference>
<dbReference type="Proteomes" id="UP001224359">
    <property type="component" value="Unassembled WGS sequence"/>
</dbReference>
<dbReference type="Pfam" id="PF04630">
    <property type="entry name" value="Phage_TTP_1"/>
    <property type="match status" value="1"/>
</dbReference>
<dbReference type="NCBIfam" id="TIGR01603">
    <property type="entry name" value="maj_tail_phi13"/>
    <property type="match status" value="1"/>
</dbReference>
<keyword evidence="2" id="KW-1185">Reference proteome</keyword>
<accession>A0ABT9VDL5</accession>
<dbReference type="RefSeq" id="WP_306975079.1">
    <property type="nucleotide sequence ID" value="NZ_JAUSTQ010000003.1"/>
</dbReference>
<proteinExistence type="predicted"/>